<proteinExistence type="predicted"/>
<evidence type="ECO:0000313" key="3">
    <source>
        <dbReference type="Proteomes" id="UP000799767"/>
    </source>
</evidence>
<gene>
    <name evidence="2" type="ORF">BDY17DRAFT_355248</name>
</gene>
<sequence>MATGNSETGKKKLTVMEALIEQLKCQSEYYLEPEEAGFGPTTTMEVKDDAYWDRFVAMQDAEKDVAMADVGDGPAAKTKGGPKRKKGQPASPGEDATAMTPKTPKDTKRQKTSYRDLFLDAQNRNFIEANIGEWLTLCSPRQQQVIQQEMEDLDYGNVSGMNRSAGLIAASMREPWGRRKATVESLAAYVSSVESMPGEGGNSDLMEAWAKELEAATKTVDAWDTAIQKLEQMGGKAKD</sequence>
<dbReference type="EMBL" id="MU001638">
    <property type="protein sequence ID" value="KAF2481565.1"/>
    <property type="molecule type" value="Genomic_DNA"/>
</dbReference>
<dbReference type="GeneID" id="54479265"/>
<name>A0A6A6PNT4_9PEZI</name>
<protein>
    <submittedName>
        <fullName evidence="2">Uncharacterized protein</fullName>
    </submittedName>
</protein>
<dbReference type="RefSeq" id="XP_033588135.1">
    <property type="nucleotide sequence ID" value="XM_033738263.1"/>
</dbReference>
<evidence type="ECO:0000256" key="1">
    <source>
        <dbReference type="SAM" id="MobiDB-lite"/>
    </source>
</evidence>
<reference evidence="2" key="1">
    <citation type="journal article" date="2020" name="Stud. Mycol.">
        <title>101 Dothideomycetes genomes: a test case for predicting lifestyles and emergence of pathogens.</title>
        <authorList>
            <person name="Haridas S."/>
            <person name="Albert R."/>
            <person name="Binder M."/>
            <person name="Bloem J."/>
            <person name="Labutti K."/>
            <person name="Salamov A."/>
            <person name="Andreopoulos B."/>
            <person name="Baker S."/>
            <person name="Barry K."/>
            <person name="Bills G."/>
            <person name="Bluhm B."/>
            <person name="Cannon C."/>
            <person name="Castanera R."/>
            <person name="Culley D."/>
            <person name="Daum C."/>
            <person name="Ezra D."/>
            <person name="Gonzalez J."/>
            <person name="Henrissat B."/>
            <person name="Kuo A."/>
            <person name="Liang C."/>
            <person name="Lipzen A."/>
            <person name="Lutzoni F."/>
            <person name="Magnuson J."/>
            <person name="Mondo S."/>
            <person name="Nolan M."/>
            <person name="Ohm R."/>
            <person name="Pangilinan J."/>
            <person name="Park H.-J."/>
            <person name="Ramirez L."/>
            <person name="Alfaro M."/>
            <person name="Sun H."/>
            <person name="Tritt A."/>
            <person name="Yoshinaga Y."/>
            <person name="Zwiers L.-H."/>
            <person name="Turgeon B."/>
            <person name="Goodwin S."/>
            <person name="Spatafora J."/>
            <person name="Crous P."/>
            <person name="Grigoriev I."/>
        </authorList>
    </citation>
    <scope>NUCLEOTIDE SEQUENCE</scope>
    <source>
        <strain evidence="2">CBS 113389</strain>
    </source>
</reference>
<dbReference type="Proteomes" id="UP000799767">
    <property type="component" value="Unassembled WGS sequence"/>
</dbReference>
<feature type="region of interest" description="Disordered" evidence="1">
    <location>
        <begin position="66"/>
        <end position="111"/>
    </location>
</feature>
<keyword evidence="3" id="KW-1185">Reference proteome</keyword>
<dbReference type="AlphaFoldDB" id="A0A6A6PNT4"/>
<evidence type="ECO:0000313" key="2">
    <source>
        <dbReference type="EMBL" id="KAF2481565.1"/>
    </source>
</evidence>
<accession>A0A6A6PNT4</accession>
<organism evidence="2 3">
    <name type="scientific">Neohortaea acidophila</name>
    <dbReference type="NCBI Taxonomy" id="245834"/>
    <lineage>
        <taxon>Eukaryota</taxon>
        <taxon>Fungi</taxon>
        <taxon>Dikarya</taxon>
        <taxon>Ascomycota</taxon>
        <taxon>Pezizomycotina</taxon>
        <taxon>Dothideomycetes</taxon>
        <taxon>Dothideomycetidae</taxon>
        <taxon>Mycosphaerellales</taxon>
        <taxon>Teratosphaeriaceae</taxon>
        <taxon>Neohortaea</taxon>
    </lineage>
</organism>